<evidence type="ECO:0000313" key="10">
    <source>
        <dbReference type="EMBL" id="NMR19460.1"/>
    </source>
</evidence>
<comment type="similarity">
    <text evidence="2">Belongs to the UPF0126 family.</text>
</comment>
<evidence type="ECO:0000256" key="1">
    <source>
        <dbReference type="ARBA" id="ARBA00004651"/>
    </source>
</evidence>
<evidence type="ECO:0000313" key="11">
    <source>
        <dbReference type="Proteomes" id="UP000562124"/>
    </source>
</evidence>
<feature type="transmembrane region" description="Helical" evidence="8">
    <location>
        <begin position="79"/>
        <end position="97"/>
    </location>
</feature>
<comment type="subcellular location">
    <subcellularLocation>
        <location evidence="1">Cell membrane</location>
        <topology evidence="1">Multi-pass membrane protein</topology>
    </subcellularLocation>
</comment>
<keyword evidence="11" id="KW-1185">Reference proteome</keyword>
<keyword evidence="4 8" id="KW-0812">Transmembrane</keyword>
<evidence type="ECO:0000259" key="9">
    <source>
        <dbReference type="Pfam" id="PF03458"/>
    </source>
</evidence>
<evidence type="ECO:0000256" key="2">
    <source>
        <dbReference type="ARBA" id="ARBA00008193"/>
    </source>
</evidence>
<evidence type="ECO:0000256" key="3">
    <source>
        <dbReference type="ARBA" id="ARBA00022475"/>
    </source>
</evidence>
<evidence type="ECO:0000256" key="4">
    <source>
        <dbReference type="ARBA" id="ARBA00022692"/>
    </source>
</evidence>
<dbReference type="Proteomes" id="UP000562124">
    <property type="component" value="Unassembled WGS sequence"/>
</dbReference>
<reference evidence="10 11" key="1">
    <citation type="submission" date="2020-04" db="EMBL/GenBank/DDBJ databases">
        <title>Sequencing and Assembly of C. fimi.</title>
        <authorList>
            <person name="Ramsey A.R."/>
        </authorList>
    </citation>
    <scope>NUCLEOTIDE SEQUENCE [LARGE SCALE GENOMIC DNA]</scope>
    <source>
        <strain evidence="10 11">SB</strain>
    </source>
</reference>
<feature type="transmembrane region" description="Helical" evidence="8">
    <location>
        <begin position="53"/>
        <end position="72"/>
    </location>
</feature>
<feature type="domain" description="Glycine transporter" evidence="9">
    <location>
        <begin position="87"/>
        <end position="159"/>
    </location>
</feature>
<accession>A0A7Y0LWW1</accession>
<feature type="transmembrane region" description="Helical" evidence="8">
    <location>
        <begin position="166"/>
        <end position="183"/>
    </location>
</feature>
<keyword evidence="6 8" id="KW-0472">Membrane</keyword>
<organism evidence="10 11">
    <name type="scientific">Cellulomonas fimi</name>
    <dbReference type="NCBI Taxonomy" id="1708"/>
    <lineage>
        <taxon>Bacteria</taxon>
        <taxon>Bacillati</taxon>
        <taxon>Actinomycetota</taxon>
        <taxon>Actinomycetes</taxon>
        <taxon>Micrococcales</taxon>
        <taxon>Cellulomonadaceae</taxon>
        <taxon>Cellulomonas</taxon>
    </lineage>
</organism>
<dbReference type="InterPro" id="IPR005115">
    <property type="entry name" value="Gly_transporter"/>
</dbReference>
<feature type="region of interest" description="Disordered" evidence="7">
    <location>
        <begin position="208"/>
        <end position="232"/>
    </location>
</feature>
<comment type="caution">
    <text evidence="10">The sequence shown here is derived from an EMBL/GenBank/DDBJ whole genome shotgun (WGS) entry which is preliminary data.</text>
</comment>
<gene>
    <name evidence="10" type="ORF">HIR71_04355</name>
</gene>
<feature type="transmembrane region" description="Helical" evidence="8">
    <location>
        <begin position="103"/>
        <end position="127"/>
    </location>
</feature>
<dbReference type="EMBL" id="JABCJJ010000004">
    <property type="protein sequence ID" value="NMR19460.1"/>
    <property type="molecule type" value="Genomic_DNA"/>
</dbReference>
<feature type="transmembrane region" description="Helical" evidence="8">
    <location>
        <begin position="21"/>
        <end position="41"/>
    </location>
</feature>
<feature type="compositionally biased region" description="Basic and acidic residues" evidence="7">
    <location>
        <begin position="211"/>
        <end position="220"/>
    </location>
</feature>
<dbReference type="AlphaFoldDB" id="A0A7Y0LWW1"/>
<keyword evidence="5 8" id="KW-1133">Transmembrane helix</keyword>
<name>A0A7Y0LWW1_CELFI</name>
<evidence type="ECO:0000256" key="6">
    <source>
        <dbReference type="ARBA" id="ARBA00023136"/>
    </source>
</evidence>
<evidence type="ECO:0000256" key="7">
    <source>
        <dbReference type="SAM" id="MobiDB-lite"/>
    </source>
</evidence>
<evidence type="ECO:0000256" key="5">
    <source>
        <dbReference type="ARBA" id="ARBA00022989"/>
    </source>
</evidence>
<feature type="domain" description="Glycine transporter" evidence="9">
    <location>
        <begin position="1"/>
        <end position="73"/>
    </location>
</feature>
<sequence>MDLTGVFLNGMLGGAIARRRGFDLVGFAILAIVSALGGGMLRDTLLQAGPPLALVDPLYLGAALIGALVAFVVRLERQWWNRVFIVGDALVLGVWAATGASKALVAGLGVLPAVMLGVTTAVGGGIIRDVVVGQVPAVFGGNTLYATSAVFASLAMVALFEQGHETLGMVAAIVVGAGLSIIARWRRWTLPAADDVRFAAPWLPVRGRGAARRDAPGPREPRRRRRVPGEPR</sequence>
<dbReference type="PANTHER" id="PTHR30506">
    <property type="entry name" value="INNER MEMBRANE PROTEIN"/>
    <property type="match status" value="1"/>
</dbReference>
<dbReference type="PANTHER" id="PTHR30506:SF3">
    <property type="entry name" value="UPF0126 INNER MEMBRANE PROTEIN YADS-RELATED"/>
    <property type="match status" value="1"/>
</dbReference>
<dbReference type="Pfam" id="PF03458">
    <property type="entry name" value="Gly_transporter"/>
    <property type="match status" value="2"/>
</dbReference>
<proteinExistence type="inferred from homology"/>
<evidence type="ECO:0000256" key="8">
    <source>
        <dbReference type="SAM" id="Phobius"/>
    </source>
</evidence>
<feature type="transmembrane region" description="Helical" evidence="8">
    <location>
        <begin position="139"/>
        <end position="160"/>
    </location>
</feature>
<keyword evidence="3" id="KW-1003">Cell membrane</keyword>
<protein>
    <submittedName>
        <fullName evidence="10">Trimeric intracellular cation channel family protein</fullName>
    </submittedName>
</protein>
<dbReference type="GO" id="GO:0005886">
    <property type="term" value="C:plasma membrane"/>
    <property type="evidence" value="ECO:0007669"/>
    <property type="project" value="UniProtKB-SubCell"/>
</dbReference>